<dbReference type="Gene3D" id="3.40.630.90">
    <property type="match status" value="1"/>
</dbReference>
<keyword evidence="2" id="KW-0808">Transferase</keyword>
<dbReference type="InterPro" id="IPR041496">
    <property type="entry name" value="YitH/HolE_GNAT"/>
</dbReference>
<feature type="domain" description="N-acetyltransferase" evidence="1">
    <location>
        <begin position="6"/>
        <end position="146"/>
    </location>
</feature>
<gene>
    <name evidence="2" type="ORF">PAF17_09045</name>
</gene>
<name>A0ABT4ZE74_9RHOB</name>
<proteinExistence type="predicted"/>
<dbReference type="GO" id="GO:0016746">
    <property type="term" value="F:acyltransferase activity"/>
    <property type="evidence" value="ECO:0007669"/>
    <property type="project" value="UniProtKB-KW"/>
</dbReference>
<keyword evidence="3" id="KW-1185">Reference proteome</keyword>
<dbReference type="PROSITE" id="PS51186">
    <property type="entry name" value="GNAT"/>
    <property type="match status" value="1"/>
</dbReference>
<dbReference type="EC" id="2.3.1.-" evidence="2"/>
<dbReference type="Pfam" id="PF18014">
    <property type="entry name" value="Acetyltransf_18"/>
    <property type="match status" value="1"/>
</dbReference>
<dbReference type="Proteomes" id="UP001165641">
    <property type="component" value="Unassembled WGS sequence"/>
</dbReference>
<evidence type="ECO:0000313" key="3">
    <source>
        <dbReference type="Proteomes" id="UP001165641"/>
    </source>
</evidence>
<dbReference type="InterPro" id="IPR052729">
    <property type="entry name" value="Acyl/Acetyltrans_Enzymes"/>
</dbReference>
<accession>A0ABT4ZE74</accession>
<dbReference type="SUPFAM" id="SSF55729">
    <property type="entry name" value="Acyl-CoA N-acyltransferases (Nat)"/>
    <property type="match status" value="1"/>
</dbReference>
<dbReference type="Pfam" id="PF13508">
    <property type="entry name" value="Acetyltransf_7"/>
    <property type="match status" value="1"/>
</dbReference>
<protein>
    <submittedName>
        <fullName evidence="2">GNAT family N-acetyltransferase</fullName>
        <ecNumber evidence="2">2.3.1.-</ecNumber>
    </submittedName>
</protein>
<dbReference type="EMBL" id="JAQBIE010000010">
    <property type="protein sequence ID" value="MDB6177658.1"/>
    <property type="molecule type" value="Genomic_DNA"/>
</dbReference>
<dbReference type="PANTHER" id="PTHR47237">
    <property type="entry name" value="SLL0310 PROTEIN"/>
    <property type="match status" value="1"/>
</dbReference>
<reference evidence="2" key="1">
    <citation type="submission" date="2022-12" db="EMBL/GenBank/DDBJ databases">
        <title>Paracoccus onchidii sp. nov., isolated from a marine invertebrate from the South China Sea.</title>
        <authorList>
            <person name="Xu S."/>
            <person name="Liu Z."/>
            <person name="Xu Y."/>
        </authorList>
    </citation>
    <scope>NUCLEOTIDE SEQUENCE</scope>
    <source>
        <strain evidence="2">Z330</strain>
    </source>
</reference>
<evidence type="ECO:0000259" key="1">
    <source>
        <dbReference type="PROSITE" id="PS51186"/>
    </source>
</evidence>
<dbReference type="CDD" id="cd04301">
    <property type="entry name" value="NAT_SF"/>
    <property type="match status" value="1"/>
</dbReference>
<dbReference type="PANTHER" id="PTHR47237:SF2">
    <property type="entry name" value="BLL4206 PROTEIN"/>
    <property type="match status" value="1"/>
</dbReference>
<dbReference type="InterPro" id="IPR016181">
    <property type="entry name" value="Acyl_CoA_acyltransferase"/>
</dbReference>
<organism evidence="2 3">
    <name type="scientific">Paracoccus onchidii</name>
    <dbReference type="NCBI Taxonomy" id="3017813"/>
    <lineage>
        <taxon>Bacteria</taxon>
        <taxon>Pseudomonadati</taxon>
        <taxon>Pseudomonadota</taxon>
        <taxon>Alphaproteobacteria</taxon>
        <taxon>Rhodobacterales</taxon>
        <taxon>Paracoccaceae</taxon>
        <taxon>Paracoccus</taxon>
    </lineage>
</organism>
<keyword evidence="2" id="KW-0012">Acyltransferase</keyword>
<comment type="caution">
    <text evidence="2">The sequence shown here is derived from an EMBL/GenBank/DDBJ whole genome shotgun (WGS) entry which is preliminary data.</text>
</comment>
<evidence type="ECO:0000313" key="2">
    <source>
        <dbReference type="EMBL" id="MDB6177658.1"/>
    </source>
</evidence>
<dbReference type="RefSeq" id="WP_271888783.1">
    <property type="nucleotide sequence ID" value="NZ_JAQBIE010000010.1"/>
</dbReference>
<dbReference type="Gene3D" id="3.40.630.30">
    <property type="match status" value="1"/>
</dbReference>
<dbReference type="InterPro" id="IPR000182">
    <property type="entry name" value="GNAT_dom"/>
</dbReference>
<sequence>MPATTLTIVPFEPAHLPEALTLSQAENWPHRGEDWRMILSLSRGVVALDEGRVVGTALVTGFGRVGLVNMIIVDHAWRGCGLGRKLVDAAMKATSADEYRLVATQAGLPLYRKMGFVEIGDIDQHQGVVPPVAVPSADIGWACAADSADLAALDTGATGMDRKDLVAEILAQGRIATFFRAGRIIAWAGIRPFGRGLVAGPVIAPDTNTGKCLLAAVLSDQTGSFVRIDTQTDSGLSAWLESINLTRVGGGVSMSTAPRPQTGPNRSLALAAQALG</sequence>